<dbReference type="HOGENOM" id="CLU_093444_0_0_5"/>
<dbReference type="OrthoDB" id="8550083at2"/>
<keyword evidence="3" id="KW-1185">Reference proteome</keyword>
<name>S9R5L5_9RHOB</name>
<dbReference type="PANTHER" id="PTHR41795">
    <property type="entry name" value="EXOPOLYSACCHARIDE SYNTHESIS PROTEIN"/>
    <property type="match status" value="1"/>
</dbReference>
<evidence type="ECO:0000256" key="1">
    <source>
        <dbReference type="SAM" id="Phobius"/>
    </source>
</evidence>
<dbReference type="InterPro" id="IPR010331">
    <property type="entry name" value="ExoD"/>
</dbReference>
<reference evidence="2 3" key="1">
    <citation type="journal article" date="2013" name="Stand. Genomic Sci.">
        <title>Genome sequence of the reddish-pigmented Rubellimicrobium thermophilum type strain (DSM 16684(T)), a member of the Roseobacter clade.</title>
        <authorList>
            <person name="Fiebig A."/>
            <person name="Riedel T."/>
            <person name="Gronow S."/>
            <person name="Petersen J."/>
            <person name="Klenk H.P."/>
            <person name="Goker M."/>
        </authorList>
    </citation>
    <scope>NUCLEOTIDE SEQUENCE [LARGE SCALE GENOMIC DNA]</scope>
    <source>
        <strain evidence="2 3">DSM 16684</strain>
    </source>
</reference>
<proteinExistence type="predicted"/>
<evidence type="ECO:0000313" key="3">
    <source>
        <dbReference type="Proteomes" id="UP000015346"/>
    </source>
</evidence>
<dbReference type="Proteomes" id="UP000015346">
    <property type="component" value="Unassembled WGS sequence"/>
</dbReference>
<organism evidence="2 3">
    <name type="scientific">Rubellimicrobium thermophilum DSM 16684</name>
    <dbReference type="NCBI Taxonomy" id="1123069"/>
    <lineage>
        <taxon>Bacteria</taxon>
        <taxon>Pseudomonadati</taxon>
        <taxon>Pseudomonadota</taxon>
        <taxon>Alphaproteobacteria</taxon>
        <taxon>Rhodobacterales</taxon>
        <taxon>Roseobacteraceae</taxon>
        <taxon>Rubellimicrobium</taxon>
    </lineage>
</organism>
<feature type="transmembrane region" description="Helical" evidence="1">
    <location>
        <begin position="63"/>
        <end position="96"/>
    </location>
</feature>
<dbReference type="EMBL" id="AOLV01000008">
    <property type="protein sequence ID" value="EPX87278.1"/>
    <property type="molecule type" value="Genomic_DNA"/>
</dbReference>
<keyword evidence="1" id="KW-0472">Membrane</keyword>
<dbReference type="PATRIC" id="fig|1123069.3.peg.648"/>
<protein>
    <submittedName>
        <fullName evidence="2">Putative ABC-type transport system, permease component</fullName>
    </submittedName>
</protein>
<dbReference type="PANTHER" id="PTHR41795:SF1">
    <property type="entry name" value="EXOPOLYSACCHARIDE SYNTHESIS PROTEIN"/>
    <property type="match status" value="1"/>
</dbReference>
<feature type="transmembrane region" description="Helical" evidence="1">
    <location>
        <begin position="154"/>
        <end position="187"/>
    </location>
</feature>
<dbReference type="PIRSF" id="PIRSF033239">
    <property type="entry name" value="ExoD"/>
    <property type="match status" value="1"/>
</dbReference>
<gene>
    <name evidence="2" type="ORF">ruthe_00676</name>
</gene>
<dbReference type="Pfam" id="PF06055">
    <property type="entry name" value="ExoD"/>
    <property type="match status" value="1"/>
</dbReference>
<dbReference type="AlphaFoldDB" id="S9R5L5"/>
<feature type="transmembrane region" description="Helical" evidence="1">
    <location>
        <begin position="193"/>
        <end position="217"/>
    </location>
</feature>
<sequence length="228" mass="24638">MDGDGGIGSKQEGEERRALRLRLRRNRGAEPRKLTAILTDLAHDPARERVSLSDLIEAMDERAFGALLLVFAVPNALPTIPGTTAILGLPLVFLAFQMMIGQHPRLPQAIAKRSIPREDFARLVARINPWIDRADRLTAPRLQFLVAPKVEQAIGAFVMILAILVTLPIPLGNMLPAFAICLIALGVLERDGLWIGIGVAVGLLSLLVAGFVVLALLRAGLLLLTAAF</sequence>
<comment type="caution">
    <text evidence="2">The sequence shown here is derived from an EMBL/GenBank/DDBJ whole genome shotgun (WGS) entry which is preliminary data.</text>
</comment>
<keyword evidence="1" id="KW-0812">Transmembrane</keyword>
<evidence type="ECO:0000313" key="2">
    <source>
        <dbReference type="EMBL" id="EPX87278.1"/>
    </source>
</evidence>
<accession>S9R5L5</accession>
<keyword evidence="1" id="KW-1133">Transmembrane helix</keyword>
<dbReference type="RefSeq" id="WP_021096782.1">
    <property type="nucleotide sequence ID" value="NZ_KE557320.1"/>
</dbReference>